<evidence type="ECO:0000313" key="3">
    <source>
        <dbReference type="Proteomes" id="UP001285521"/>
    </source>
</evidence>
<keyword evidence="1" id="KW-0472">Membrane</keyword>
<evidence type="ECO:0000313" key="2">
    <source>
        <dbReference type="EMBL" id="MDX8031009.1"/>
    </source>
</evidence>
<accession>A0ABU4SYL6</accession>
<dbReference type="RefSeq" id="WP_319966066.1">
    <property type="nucleotide sequence ID" value="NZ_JAXAVW010000008.1"/>
</dbReference>
<evidence type="ECO:0000256" key="1">
    <source>
        <dbReference type="SAM" id="Phobius"/>
    </source>
</evidence>
<keyword evidence="1" id="KW-1133">Transmembrane helix</keyword>
<keyword evidence="3" id="KW-1185">Reference proteome</keyword>
<proteinExistence type="predicted"/>
<dbReference type="EMBL" id="JAXAVW010000008">
    <property type="protein sequence ID" value="MDX8031009.1"/>
    <property type="molecule type" value="Genomic_DNA"/>
</dbReference>
<keyword evidence="1" id="KW-0812">Transmembrane</keyword>
<sequence>MAVSIATVMAIVAGIAASGIIPGGALVSTAMACIMVIVVAALLRRSTE</sequence>
<gene>
    <name evidence="2" type="ORF">SK803_12340</name>
</gene>
<dbReference type="Proteomes" id="UP001285521">
    <property type="component" value="Unassembled WGS sequence"/>
</dbReference>
<name>A0ABU4SYL6_9PSEU</name>
<reference evidence="2 3" key="2">
    <citation type="submission" date="2023-11" db="EMBL/GenBank/DDBJ databases">
        <authorList>
            <person name="Lara A.C."/>
            <person name="Chronakova A."/>
        </authorList>
    </citation>
    <scope>NUCLEOTIDE SEQUENCE [LARGE SCALE GENOMIC DNA]</scope>
    <source>
        <strain evidence="2 3">BCCO 10_0856</strain>
    </source>
</reference>
<feature type="transmembrane region" description="Helical" evidence="1">
    <location>
        <begin position="26"/>
        <end position="43"/>
    </location>
</feature>
<comment type="caution">
    <text evidence="2">The sequence shown here is derived from an EMBL/GenBank/DDBJ whole genome shotgun (WGS) entry which is preliminary data.</text>
</comment>
<protein>
    <submittedName>
        <fullName evidence="2">Uncharacterized protein</fullName>
    </submittedName>
</protein>
<organism evidence="2 3">
    <name type="scientific">Lentzea miocenica</name>
    <dbReference type="NCBI Taxonomy" id="3095431"/>
    <lineage>
        <taxon>Bacteria</taxon>
        <taxon>Bacillati</taxon>
        <taxon>Actinomycetota</taxon>
        <taxon>Actinomycetes</taxon>
        <taxon>Pseudonocardiales</taxon>
        <taxon>Pseudonocardiaceae</taxon>
        <taxon>Lentzea</taxon>
    </lineage>
</organism>
<reference evidence="2 3" key="1">
    <citation type="submission" date="2023-11" db="EMBL/GenBank/DDBJ databases">
        <title>Lentzea sokolovensis, sp. nov., Lentzea kristufkii, sp. nov., and Lentzea miocenensis, sp. nov., rare actinobacteria from Sokolov Coal Basin, Miocene lacustrine sediment, Czech Republic.</title>
        <authorList>
            <person name="Lara A."/>
            <person name="Kotroba L."/>
            <person name="Nouioui I."/>
            <person name="Neumann-Schaal M."/>
            <person name="Mast Y."/>
            <person name="Chronakova A."/>
        </authorList>
    </citation>
    <scope>NUCLEOTIDE SEQUENCE [LARGE SCALE GENOMIC DNA]</scope>
    <source>
        <strain evidence="2 3">BCCO 10_0856</strain>
    </source>
</reference>